<name>A0A0F2CZW7_STROR</name>
<dbReference type="RefSeq" id="WP_045592957.1">
    <property type="nucleotide sequence ID" value="NZ_JYGM01000008.1"/>
</dbReference>
<evidence type="ECO:0000313" key="6">
    <source>
        <dbReference type="Proteomes" id="UP000033657"/>
    </source>
</evidence>
<dbReference type="Gene3D" id="2.60.40.1240">
    <property type="match status" value="1"/>
</dbReference>
<keyword evidence="3" id="KW-1133">Transmembrane helix</keyword>
<dbReference type="InterPro" id="IPR029050">
    <property type="entry name" value="Immunoprotect_excell_Ig-like"/>
</dbReference>
<organism evidence="5 6">
    <name type="scientific">Streptococcus oralis subsp. oralis</name>
    <dbReference type="NCBI Taxonomy" id="1891914"/>
    <lineage>
        <taxon>Bacteria</taxon>
        <taxon>Bacillati</taxon>
        <taxon>Bacillota</taxon>
        <taxon>Bacilli</taxon>
        <taxon>Lactobacillales</taxon>
        <taxon>Streptococcaceae</taxon>
        <taxon>Streptococcus</taxon>
    </lineage>
</organism>
<keyword evidence="1" id="KW-0732">Signal</keyword>
<evidence type="ECO:0000259" key="4">
    <source>
        <dbReference type="Pfam" id="PF11611"/>
    </source>
</evidence>
<feature type="domain" description="DUF4352" evidence="4">
    <location>
        <begin position="87"/>
        <end position="210"/>
    </location>
</feature>
<gene>
    <name evidence="5" type="ORF">TZ87_01425</name>
</gene>
<dbReference type="AlphaFoldDB" id="A0A0F2CZW7"/>
<dbReference type="OrthoDB" id="2136626at2"/>
<reference evidence="5 6" key="1">
    <citation type="submission" date="2015-02" db="EMBL/GenBank/DDBJ databases">
        <title>Evolution of amylase-binding proteins of oral streptococcal species.</title>
        <authorList>
            <person name="Haase E.M."/>
        </authorList>
    </citation>
    <scope>NUCLEOTIDE SEQUENCE [LARGE SCALE GENOMIC DNA]</scope>
    <source>
        <strain evidence="5 6">COL85/1862</strain>
    </source>
</reference>
<dbReference type="EMBL" id="JYGM01000008">
    <property type="protein sequence ID" value="KJQ62896.1"/>
    <property type="molecule type" value="Genomic_DNA"/>
</dbReference>
<dbReference type="Proteomes" id="UP000033657">
    <property type="component" value="Unassembled WGS sequence"/>
</dbReference>
<dbReference type="InterPro" id="IPR029051">
    <property type="entry name" value="DUF4352"/>
</dbReference>
<evidence type="ECO:0000256" key="1">
    <source>
        <dbReference type="ARBA" id="ARBA00022729"/>
    </source>
</evidence>
<sequence>MAKKIKDENGNVYVKKTPFYKKWWFILIVIIVVFGVIKGGSGSNSTKQEVASSSSAQTTASEETAQTKATEKNKNKEEETKVKAENKIGEVVKVGDVEYIVNSKSMSQNVGGEFGKNANGIYLILNVTVKNNGKKSITVTDDFFKLLKGDTEYSTDSTAGIYANKEAKFFLSELNPENSITGNVVFDVNTETADASGLQLQVQTGAFGTQRGKISLD</sequence>
<feature type="compositionally biased region" description="Basic and acidic residues" evidence="2">
    <location>
        <begin position="69"/>
        <end position="81"/>
    </location>
</feature>
<dbReference type="PATRIC" id="fig|28037.209.peg.1393"/>
<proteinExistence type="predicted"/>
<feature type="region of interest" description="Disordered" evidence="2">
    <location>
        <begin position="42"/>
        <end position="81"/>
    </location>
</feature>
<keyword evidence="3" id="KW-0812">Transmembrane</keyword>
<evidence type="ECO:0000256" key="3">
    <source>
        <dbReference type="SAM" id="Phobius"/>
    </source>
</evidence>
<dbReference type="Pfam" id="PF11611">
    <property type="entry name" value="DUF4352"/>
    <property type="match status" value="1"/>
</dbReference>
<feature type="compositionally biased region" description="Low complexity" evidence="2">
    <location>
        <begin position="49"/>
        <end position="68"/>
    </location>
</feature>
<evidence type="ECO:0000256" key="2">
    <source>
        <dbReference type="SAM" id="MobiDB-lite"/>
    </source>
</evidence>
<feature type="transmembrane region" description="Helical" evidence="3">
    <location>
        <begin position="20"/>
        <end position="37"/>
    </location>
</feature>
<comment type="caution">
    <text evidence="5">The sequence shown here is derived from an EMBL/GenBank/DDBJ whole genome shotgun (WGS) entry which is preliminary data.</text>
</comment>
<protein>
    <submittedName>
        <fullName evidence="5">Telomeric repeat-binding factor 2</fullName>
    </submittedName>
</protein>
<accession>A0A0F2CZW7</accession>
<keyword evidence="3" id="KW-0472">Membrane</keyword>
<evidence type="ECO:0000313" key="5">
    <source>
        <dbReference type="EMBL" id="KJQ62896.1"/>
    </source>
</evidence>